<evidence type="ECO:0000313" key="2">
    <source>
        <dbReference type="Proteomes" id="UP000271974"/>
    </source>
</evidence>
<reference evidence="1 2" key="1">
    <citation type="submission" date="2019-01" db="EMBL/GenBank/DDBJ databases">
        <title>A draft genome assembly of the solar-powered sea slug Elysia chlorotica.</title>
        <authorList>
            <person name="Cai H."/>
            <person name="Li Q."/>
            <person name="Fang X."/>
            <person name="Li J."/>
            <person name="Curtis N.E."/>
            <person name="Altenburger A."/>
            <person name="Shibata T."/>
            <person name="Feng M."/>
            <person name="Maeda T."/>
            <person name="Schwartz J.A."/>
            <person name="Shigenobu S."/>
            <person name="Lundholm N."/>
            <person name="Nishiyama T."/>
            <person name="Yang H."/>
            <person name="Hasebe M."/>
            <person name="Li S."/>
            <person name="Pierce S.K."/>
            <person name="Wang J."/>
        </authorList>
    </citation>
    <scope>NUCLEOTIDE SEQUENCE [LARGE SCALE GENOMIC DNA]</scope>
    <source>
        <strain evidence="1">EC2010</strain>
        <tissue evidence="1">Whole organism of an adult</tissue>
    </source>
</reference>
<dbReference type="OrthoDB" id="6041603at2759"/>
<evidence type="ECO:0000313" key="1">
    <source>
        <dbReference type="EMBL" id="RUS90327.1"/>
    </source>
</evidence>
<keyword evidence="2" id="KW-1185">Reference proteome</keyword>
<proteinExistence type="predicted"/>
<name>A0A3S1I1E7_ELYCH</name>
<gene>
    <name evidence="1" type="ORF">EGW08_001925</name>
</gene>
<organism evidence="1 2">
    <name type="scientific">Elysia chlorotica</name>
    <name type="common">Eastern emerald elysia</name>
    <name type="synonym">Sea slug</name>
    <dbReference type="NCBI Taxonomy" id="188477"/>
    <lineage>
        <taxon>Eukaryota</taxon>
        <taxon>Metazoa</taxon>
        <taxon>Spiralia</taxon>
        <taxon>Lophotrochozoa</taxon>
        <taxon>Mollusca</taxon>
        <taxon>Gastropoda</taxon>
        <taxon>Heterobranchia</taxon>
        <taxon>Euthyneura</taxon>
        <taxon>Panpulmonata</taxon>
        <taxon>Sacoglossa</taxon>
        <taxon>Placobranchoidea</taxon>
        <taxon>Plakobranchidae</taxon>
        <taxon>Elysia</taxon>
    </lineage>
</organism>
<dbReference type="AlphaFoldDB" id="A0A3S1I1E7"/>
<feature type="non-terminal residue" evidence="1">
    <location>
        <position position="125"/>
    </location>
</feature>
<dbReference type="EMBL" id="RQTK01000035">
    <property type="protein sequence ID" value="RUS90327.1"/>
    <property type="molecule type" value="Genomic_DNA"/>
</dbReference>
<accession>A0A3S1I1E7</accession>
<dbReference type="Proteomes" id="UP000271974">
    <property type="component" value="Unassembled WGS sequence"/>
</dbReference>
<comment type="caution">
    <text evidence="1">The sequence shown here is derived from an EMBL/GenBank/DDBJ whole genome shotgun (WGS) entry which is preliminary data.</text>
</comment>
<protein>
    <submittedName>
        <fullName evidence="1">Uncharacterized protein</fullName>
    </submittedName>
</protein>
<sequence>MTEFLRNNQRPVRKRHSIRTTRVVAFHDKFMVVQVNNDQQRLFTKMYLIDLELRTCQGHFVICHGMRRWYEVYISPSSTCLLLRPDVRYQFQAAPAFTVQNATWYPPQRDVAVKRVPGTLAQHRF</sequence>